<evidence type="ECO:0000256" key="1">
    <source>
        <dbReference type="ARBA" id="ARBA00004437"/>
    </source>
</evidence>
<evidence type="ECO:0000313" key="7">
    <source>
        <dbReference type="Ensembl" id="ENSPKIP00000032765.1"/>
    </source>
</evidence>
<keyword evidence="3" id="KW-0963">Cytoplasm</keyword>
<dbReference type="Proteomes" id="UP000261540">
    <property type="component" value="Unplaced"/>
</dbReference>
<evidence type="ECO:0000256" key="3">
    <source>
        <dbReference type="ARBA" id="ARBA00022490"/>
    </source>
</evidence>
<dbReference type="Pfam" id="PF14996">
    <property type="entry name" value="RMP"/>
    <property type="match status" value="1"/>
</dbReference>
<evidence type="ECO:0000256" key="2">
    <source>
        <dbReference type="ARBA" id="ARBA00004496"/>
    </source>
</evidence>
<proteinExistence type="predicted"/>
<evidence type="ECO:0000256" key="4">
    <source>
        <dbReference type="ARBA" id="ARBA00024819"/>
    </source>
</evidence>
<keyword evidence="8" id="KW-1185">Reference proteome</keyword>
<accession>A0A3B3SR06</accession>
<feature type="region of interest" description="Disordered" evidence="6">
    <location>
        <begin position="21"/>
        <end position="63"/>
    </location>
</feature>
<dbReference type="GO" id="GO:0005829">
    <property type="term" value="C:cytosol"/>
    <property type="evidence" value="ECO:0007669"/>
    <property type="project" value="TreeGrafter"/>
</dbReference>
<dbReference type="KEGG" id="pki:111845800"/>
<sequence>MADDLDDLLDEVELRFCRNVSETSVTSSTSKEDRDHSSGSKKKSERKSGTNGSGKSGLSKGSAEEEDIDAFLDDILDNDFDSLRLDEPKVARHDTKNSPLSPADRKCCPVFLGGSSVETGLGTSTSQRACNQLRCTSCDFRVTMFDDYEWDPSCDYLFFRNNMPSRERLHCKLRRRRGARAYACQCSWRSALRLTHLRDEARLKWVCGKHPG</sequence>
<evidence type="ECO:0000256" key="6">
    <source>
        <dbReference type="SAM" id="MobiDB-lite"/>
    </source>
</evidence>
<dbReference type="PANTHER" id="PTHR33958">
    <property type="entry name" value="PROTEIN C8ORF37"/>
    <property type="match status" value="1"/>
</dbReference>
<organism evidence="7 8">
    <name type="scientific">Paramormyrops kingsleyae</name>
    <dbReference type="NCBI Taxonomy" id="1676925"/>
    <lineage>
        <taxon>Eukaryota</taxon>
        <taxon>Metazoa</taxon>
        <taxon>Chordata</taxon>
        <taxon>Craniata</taxon>
        <taxon>Vertebrata</taxon>
        <taxon>Euteleostomi</taxon>
        <taxon>Actinopterygii</taxon>
        <taxon>Neopterygii</taxon>
        <taxon>Teleostei</taxon>
        <taxon>Osteoglossocephala</taxon>
        <taxon>Osteoglossomorpha</taxon>
        <taxon>Osteoglossiformes</taxon>
        <taxon>Mormyridae</taxon>
        <taxon>Paramormyrops</taxon>
    </lineage>
</organism>
<evidence type="ECO:0000313" key="8">
    <source>
        <dbReference type="Proteomes" id="UP000261540"/>
    </source>
</evidence>
<dbReference type="Ensembl" id="ENSPKIT00000013638.1">
    <property type="protein sequence ID" value="ENSPKIP00000032765.1"/>
    <property type="gene ID" value="ENSPKIG00000012735.1"/>
</dbReference>
<dbReference type="AlphaFoldDB" id="A0A3B3SR06"/>
<dbReference type="CTD" id="157657"/>
<dbReference type="PANTHER" id="PTHR33958:SF1">
    <property type="entry name" value="CILIA- AND FLAGELLA-ASSOCIATED PROTEIN 418"/>
    <property type="match status" value="1"/>
</dbReference>
<name>A0A3B3SR06_9TELE</name>
<protein>
    <recommendedName>
        <fullName evidence="5">Cilia- and flagella-associated protein 418</fullName>
    </recommendedName>
</protein>
<dbReference type="GO" id="GO:0001917">
    <property type="term" value="C:photoreceptor inner segment"/>
    <property type="evidence" value="ECO:0007669"/>
    <property type="project" value="UniProtKB-SubCell"/>
</dbReference>
<comment type="function">
    <text evidence="4">May be involved in photoreceptor outer segment disk morphogenesis.</text>
</comment>
<dbReference type="OrthoDB" id="259905at2759"/>
<dbReference type="GeneTree" id="ENSGT00390000006173"/>
<dbReference type="InterPro" id="IPR029239">
    <property type="entry name" value="CFAP418"/>
</dbReference>
<reference evidence="7" key="1">
    <citation type="submission" date="2025-05" db="UniProtKB">
        <authorList>
            <consortium name="Ensembl"/>
        </authorList>
    </citation>
    <scope>IDENTIFICATION</scope>
</reference>
<evidence type="ECO:0000256" key="5">
    <source>
        <dbReference type="ARBA" id="ARBA00026215"/>
    </source>
</evidence>
<comment type="subcellular location">
    <subcellularLocation>
        <location evidence="2">Cytoplasm</location>
    </subcellularLocation>
    <subcellularLocation>
        <location evidence="1">Photoreceptor inner segment</location>
    </subcellularLocation>
</comment>
<dbReference type="Ensembl" id="ENSPKIT00000013652.1">
    <property type="protein sequence ID" value="ENSPKIP00000032779.1"/>
    <property type="gene ID" value="ENSPKIG00000012735.1"/>
</dbReference>
<dbReference type="STRING" id="1676925.ENSPKIP00000032765"/>